<dbReference type="Proteomes" id="UP001328107">
    <property type="component" value="Unassembled WGS sequence"/>
</dbReference>
<evidence type="ECO:0000313" key="1">
    <source>
        <dbReference type="EMBL" id="GMR30275.1"/>
    </source>
</evidence>
<keyword evidence="2" id="KW-1185">Reference proteome</keyword>
<reference evidence="2" key="1">
    <citation type="submission" date="2022-10" db="EMBL/GenBank/DDBJ databases">
        <title>Genome assembly of Pristionchus species.</title>
        <authorList>
            <person name="Yoshida K."/>
            <person name="Sommer R.J."/>
        </authorList>
    </citation>
    <scope>NUCLEOTIDE SEQUENCE [LARGE SCALE GENOMIC DNA]</scope>
    <source>
        <strain evidence="2">RS5460</strain>
    </source>
</reference>
<comment type="caution">
    <text evidence="1">The sequence shown here is derived from an EMBL/GenBank/DDBJ whole genome shotgun (WGS) entry which is preliminary data.</text>
</comment>
<feature type="non-terminal residue" evidence="1">
    <location>
        <position position="1"/>
    </location>
</feature>
<dbReference type="EMBL" id="BTRK01000001">
    <property type="protein sequence ID" value="GMR30275.1"/>
    <property type="molecule type" value="Genomic_DNA"/>
</dbReference>
<dbReference type="AlphaFoldDB" id="A0AAN5C4G6"/>
<gene>
    <name evidence="1" type="ORF">PMAYCL1PPCAC_00470</name>
</gene>
<accession>A0AAN5C4G6</accession>
<sequence length="280" mass="32252">ICQHFQLRDTVKIANRLKTLFGMEIQFMGLTMEEKEIFFAELVRQIEEEPLIPCFPYLYCAFCDRCLFTARQIFMHIASREHNFKSTNACELYEEMNSVLIMLVGRWRTSKMTCEEVEKVIRQRQKWRSIRLGDVSSPTMDQLPTGARLADYVSEMYVDGSRFTNAKIFEAIVRFMIGDDSKIAVGTLAVLNERIGKTKTRCLQCKLIFANATEYFAHLLTYSHIRSVETFDANTIVVNLLKHNIARLMPWPKLDSSSNAAVAARDWNHLDPVAAAPSHH</sequence>
<proteinExistence type="predicted"/>
<name>A0AAN5C4G6_9BILA</name>
<protein>
    <submittedName>
        <fullName evidence="1">Uncharacterized protein</fullName>
    </submittedName>
</protein>
<organism evidence="1 2">
    <name type="scientific">Pristionchus mayeri</name>
    <dbReference type="NCBI Taxonomy" id="1317129"/>
    <lineage>
        <taxon>Eukaryota</taxon>
        <taxon>Metazoa</taxon>
        <taxon>Ecdysozoa</taxon>
        <taxon>Nematoda</taxon>
        <taxon>Chromadorea</taxon>
        <taxon>Rhabditida</taxon>
        <taxon>Rhabditina</taxon>
        <taxon>Diplogasteromorpha</taxon>
        <taxon>Diplogasteroidea</taxon>
        <taxon>Neodiplogasteridae</taxon>
        <taxon>Pristionchus</taxon>
    </lineage>
</organism>
<evidence type="ECO:0000313" key="2">
    <source>
        <dbReference type="Proteomes" id="UP001328107"/>
    </source>
</evidence>